<protein>
    <submittedName>
        <fullName evidence="1">Uncharacterized protein</fullName>
    </submittedName>
</protein>
<keyword evidence="2" id="KW-1185">Reference proteome</keyword>
<proteinExistence type="predicted"/>
<name>A0A8C0QSX9_CANLU</name>
<evidence type="ECO:0000313" key="1">
    <source>
        <dbReference type="Ensembl" id="ENSCAFP00020000542.1"/>
    </source>
</evidence>
<sequence length="101" mass="10722">PVVPSLEFITSWYSLSRQAMSCLAFCRASSSPASLHLASRRAASPCCSASATAPSSLQRWGRRGGKELEWGAGCGNTGGSPMASVNLLHLHPKWSTCKLSR</sequence>
<organism evidence="1 2">
    <name type="scientific">Canis lupus dingo</name>
    <name type="common">dingo</name>
    <dbReference type="NCBI Taxonomy" id="286419"/>
    <lineage>
        <taxon>Eukaryota</taxon>
        <taxon>Metazoa</taxon>
        <taxon>Chordata</taxon>
        <taxon>Craniata</taxon>
        <taxon>Vertebrata</taxon>
        <taxon>Euteleostomi</taxon>
        <taxon>Mammalia</taxon>
        <taxon>Eutheria</taxon>
        <taxon>Laurasiatheria</taxon>
        <taxon>Carnivora</taxon>
        <taxon>Caniformia</taxon>
        <taxon>Canidae</taxon>
        <taxon>Canis</taxon>
    </lineage>
</organism>
<dbReference type="Ensembl" id="ENSCAFT00020000672.1">
    <property type="protein sequence ID" value="ENSCAFP00020000542.1"/>
    <property type="gene ID" value="ENSCAFG00020000580.1"/>
</dbReference>
<dbReference type="Proteomes" id="UP000694391">
    <property type="component" value="Unplaced"/>
</dbReference>
<dbReference type="AlphaFoldDB" id="A0A8C0QSX9"/>
<reference evidence="1" key="1">
    <citation type="submission" date="2025-08" db="UniProtKB">
        <authorList>
            <consortium name="Ensembl"/>
        </authorList>
    </citation>
    <scope>IDENTIFICATION</scope>
</reference>
<reference evidence="1" key="2">
    <citation type="submission" date="2025-09" db="UniProtKB">
        <authorList>
            <consortium name="Ensembl"/>
        </authorList>
    </citation>
    <scope>IDENTIFICATION</scope>
</reference>
<accession>A0A8C0QSX9</accession>
<evidence type="ECO:0000313" key="2">
    <source>
        <dbReference type="Proteomes" id="UP000694391"/>
    </source>
</evidence>